<organism evidence="1 2">
    <name type="scientific">Eumeta variegata</name>
    <name type="common">Bagworm moth</name>
    <name type="synonym">Eumeta japonica</name>
    <dbReference type="NCBI Taxonomy" id="151549"/>
    <lineage>
        <taxon>Eukaryota</taxon>
        <taxon>Metazoa</taxon>
        <taxon>Ecdysozoa</taxon>
        <taxon>Arthropoda</taxon>
        <taxon>Hexapoda</taxon>
        <taxon>Insecta</taxon>
        <taxon>Pterygota</taxon>
        <taxon>Neoptera</taxon>
        <taxon>Endopterygota</taxon>
        <taxon>Lepidoptera</taxon>
        <taxon>Glossata</taxon>
        <taxon>Ditrysia</taxon>
        <taxon>Tineoidea</taxon>
        <taxon>Psychidae</taxon>
        <taxon>Oiketicinae</taxon>
        <taxon>Eumeta</taxon>
    </lineage>
</organism>
<dbReference type="OrthoDB" id="411871at2759"/>
<dbReference type="AlphaFoldDB" id="A0A4C1ZW22"/>
<dbReference type="Proteomes" id="UP000299102">
    <property type="component" value="Unassembled WGS sequence"/>
</dbReference>
<sequence length="299" mass="32835">MASGPGCHILGSQRRHVRNTHRRAARPWALPRYTSLQYSKGSVVGVLLAFDNAKQERGLTAEMVESVDSCDQLDGVVELYTECVSPELEGLKKDANTKKRRIRNAAPSRRPHVVEEYVRAKEVYERAAADARTASWKRFCSTQDRESMWDGVYRVIRDTGGSREDVLLRDDSGRVCNPDESAALLAETFFPGDQVDTDGPHHAEIRRRTDGIGCPPEALDVLSGVDPPFTGAELKIVLRAFNPKKAPGIDGFTSDICQAAILRDPGLFLAVANKCLRLGYFPTGVEGGGHKGDTEARQG</sequence>
<keyword evidence="2" id="KW-1185">Reference proteome</keyword>
<dbReference type="EMBL" id="BGZK01002112">
    <property type="protein sequence ID" value="GBP90787.1"/>
    <property type="molecule type" value="Genomic_DNA"/>
</dbReference>
<gene>
    <name evidence="1" type="ORF">EVAR_102469_1</name>
</gene>
<proteinExistence type="predicted"/>
<name>A0A4C1ZW22_EUMVA</name>
<accession>A0A4C1ZW22</accession>
<evidence type="ECO:0000313" key="2">
    <source>
        <dbReference type="Proteomes" id="UP000299102"/>
    </source>
</evidence>
<evidence type="ECO:0000313" key="1">
    <source>
        <dbReference type="EMBL" id="GBP90787.1"/>
    </source>
</evidence>
<reference evidence="1 2" key="1">
    <citation type="journal article" date="2019" name="Commun. Biol.">
        <title>The bagworm genome reveals a unique fibroin gene that provides high tensile strength.</title>
        <authorList>
            <person name="Kono N."/>
            <person name="Nakamura H."/>
            <person name="Ohtoshi R."/>
            <person name="Tomita M."/>
            <person name="Numata K."/>
            <person name="Arakawa K."/>
        </authorList>
    </citation>
    <scope>NUCLEOTIDE SEQUENCE [LARGE SCALE GENOMIC DNA]</scope>
</reference>
<protein>
    <submittedName>
        <fullName evidence="1">115 kDa protein in type-1 retrotransposable element R1DM</fullName>
    </submittedName>
</protein>
<comment type="caution">
    <text evidence="1">The sequence shown here is derived from an EMBL/GenBank/DDBJ whole genome shotgun (WGS) entry which is preliminary data.</text>
</comment>